<dbReference type="OrthoDB" id="413313at2759"/>
<evidence type="ECO:0000313" key="7">
    <source>
        <dbReference type="EMBL" id="KAF7846393.1"/>
    </source>
</evidence>
<feature type="transmembrane region" description="Helical" evidence="6">
    <location>
        <begin position="180"/>
        <end position="201"/>
    </location>
</feature>
<dbReference type="Proteomes" id="UP000806378">
    <property type="component" value="Unassembled WGS sequence"/>
</dbReference>
<evidence type="ECO:0000256" key="5">
    <source>
        <dbReference type="ARBA" id="ARBA00023136"/>
    </source>
</evidence>
<name>A0A8T0CG29_CORYI</name>
<keyword evidence="3 6" id="KW-1133">Transmembrane helix</keyword>
<dbReference type="EMBL" id="MU093444">
    <property type="protein sequence ID" value="KAF7846393.1"/>
    <property type="molecule type" value="Genomic_DNA"/>
</dbReference>
<evidence type="ECO:0000256" key="2">
    <source>
        <dbReference type="ARBA" id="ARBA00022692"/>
    </source>
</evidence>
<keyword evidence="8" id="KW-1185">Reference proteome</keyword>
<dbReference type="Gramene" id="rna-gnl|WGS:JABURB|Cocit.L4469.1">
    <property type="protein sequence ID" value="cds-KAF7846393.1"/>
    <property type="gene ID" value="gene-BT93_L4469"/>
</dbReference>
<keyword evidence="4" id="KW-0496">Mitochondrion</keyword>
<sequence>MQQYGTPPRLVRYWIPGVLLLLTGGSLLRILANRRAQVLQWIRELGQTTIDFWFNWVVEPTKRLVGTIRHDETSELAVMSKDSLRSDRESLERMVVDFAIANPENGSAYSDAQIAAIRLKVKQGDLSTVLRAYEKDIQSPVKGALLGNLAQALLIQVQKTKVDVEVAMNGIDEILKSQELLFGFVGVAPGMLITYIAFRWLSSSFGNRRGLRELQRQGEAVRLLRNIDRTLSNATPTENGMLSYKDHGLLLCEVHVLRQRTASLVPGRLQREFLEDIQDLLNIRHVEHKVNVLNRIQWAYGKWLI</sequence>
<evidence type="ECO:0000313" key="8">
    <source>
        <dbReference type="Proteomes" id="UP000806378"/>
    </source>
</evidence>
<evidence type="ECO:0000256" key="1">
    <source>
        <dbReference type="ARBA" id="ARBA00004225"/>
    </source>
</evidence>
<reference evidence="7" key="1">
    <citation type="submission" date="2020-05" db="EMBL/GenBank/DDBJ databases">
        <title>WGS assembly of Corymbia citriodora subspecies variegata.</title>
        <authorList>
            <person name="Barry K."/>
            <person name="Hundley H."/>
            <person name="Shu S."/>
            <person name="Jenkins J."/>
            <person name="Grimwood J."/>
            <person name="Baten A."/>
        </authorList>
    </citation>
    <scope>NUCLEOTIDE SEQUENCE</scope>
    <source>
        <strain evidence="7">CV2-018</strain>
    </source>
</reference>
<keyword evidence="2 6" id="KW-0812">Transmembrane</keyword>
<feature type="transmembrane region" description="Helical" evidence="6">
    <location>
        <begin position="13"/>
        <end position="32"/>
    </location>
</feature>
<keyword evidence="5 6" id="KW-0472">Membrane</keyword>
<dbReference type="GO" id="GO:0005741">
    <property type="term" value="C:mitochondrial outer membrane"/>
    <property type="evidence" value="ECO:0007669"/>
    <property type="project" value="TreeGrafter"/>
</dbReference>
<evidence type="ECO:0000256" key="6">
    <source>
        <dbReference type="SAM" id="Phobius"/>
    </source>
</evidence>
<evidence type="ECO:0000256" key="3">
    <source>
        <dbReference type="ARBA" id="ARBA00022989"/>
    </source>
</evidence>
<protein>
    <submittedName>
        <fullName evidence="7">Uncharacterized protein</fullName>
    </submittedName>
</protein>
<organism evidence="7 8">
    <name type="scientific">Corymbia citriodora subsp. variegata</name>
    <dbReference type="NCBI Taxonomy" id="360336"/>
    <lineage>
        <taxon>Eukaryota</taxon>
        <taxon>Viridiplantae</taxon>
        <taxon>Streptophyta</taxon>
        <taxon>Embryophyta</taxon>
        <taxon>Tracheophyta</taxon>
        <taxon>Spermatophyta</taxon>
        <taxon>Magnoliopsida</taxon>
        <taxon>eudicotyledons</taxon>
        <taxon>Gunneridae</taxon>
        <taxon>Pentapetalae</taxon>
        <taxon>rosids</taxon>
        <taxon>malvids</taxon>
        <taxon>Myrtales</taxon>
        <taxon>Myrtaceae</taxon>
        <taxon>Myrtoideae</taxon>
        <taxon>Eucalypteae</taxon>
        <taxon>Corymbia</taxon>
    </lineage>
</organism>
<proteinExistence type="predicted"/>
<dbReference type="PANTHER" id="PTHR28234:SF1">
    <property type="entry name" value="NUCLEAR CONTROL OF ATPASE PROTEIN 2"/>
    <property type="match status" value="1"/>
</dbReference>
<dbReference type="PANTHER" id="PTHR28234">
    <property type="entry name" value="NUCLEAR CONTROL OF ATPASE PROTEIN 2"/>
    <property type="match status" value="1"/>
</dbReference>
<gene>
    <name evidence="7" type="ORF">BT93_L4469</name>
</gene>
<comment type="caution">
    <text evidence="7">The sequence shown here is derived from an EMBL/GenBank/DDBJ whole genome shotgun (WGS) entry which is preliminary data.</text>
</comment>
<comment type="subcellular location">
    <subcellularLocation>
        <location evidence="1">Mitochondrion membrane</location>
        <topology evidence="1">Multi-pass membrane protein</topology>
    </subcellularLocation>
</comment>
<accession>A0A8T0CG29</accession>
<dbReference type="AlphaFoldDB" id="A0A8T0CG29"/>
<evidence type="ECO:0000256" key="4">
    <source>
        <dbReference type="ARBA" id="ARBA00023128"/>
    </source>
</evidence>
<dbReference type="InterPro" id="IPR013946">
    <property type="entry name" value="NCA2-like"/>
</dbReference>
<dbReference type="Pfam" id="PF08637">
    <property type="entry name" value="NCA2"/>
    <property type="match status" value="1"/>
</dbReference>